<feature type="transmembrane region" description="Helical" evidence="5">
    <location>
        <begin position="104"/>
        <end position="123"/>
    </location>
</feature>
<name>A0ABY6ZKQ9_9BACL</name>
<accession>A0ABY6ZKQ9</accession>
<keyword evidence="4 5" id="KW-0472">Membrane</keyword>
<dbReference type="RefSeq" id="WP_268006548.1">
    <property type="nucleotide sequence ID" value="NZ_BSUT01000001.1"/>
</dbReference>
<feature type="transmembrane region" description="Helical" evidence="5">
    <location>
        <begin position="162"/>
        <end position="179"/>
    </location>
</feature>
<evidence type="ECO:0000256" key="2">
    <source>
        <dbReference type="ARBA" id="ARBA00022692"/>
    </source>
</evidence>
<keyword evidence="2 5" id="KW-0812">Transmembrane</keyword>
<protein>
    <submittedName>
        <fullName evidence="6">Manganese efflux pump</fullName>
    </submittedName>
</protein>
<keyword evidence="7" id="KW-1185">Reference proteome</keyword>
<evidence type="ECO:0000256" key="4">
    <source>
        <dbReference type="ARBA" id="ARBA00023136"/>
    </source>
</evidence>
<feature type="transmembrane region" description="Helical" evidence="5">
    <location>
        <begin position="129"/>
        <end position="155"/>
    </location>
</feature>
<dbReference type="EMBL" id="CP104067">
    <property type="protein sequence ID" value="WAH42674.1"/>
    <property type="molecule type" value="Genomic_DNA"/>
</dbReference>
<gene>
    <name evidence="6" type="ORF">NZD89_04325</name>
</gene>
<dbReference type="InterPro" id="IPR003810">
    <property type="entry name" value="Mntp/YtaF"/>
</dbReference>
<dbReference type="Pfam" id="PF02659">
    <property type="entry name" value="Mntp"/>
    <property type="match status" value="1"/>
</dbReference>
<reference evidence="6" key="1">
    <citation type="submission" date="2022-08" db="EMBL/GenBank/DDBJ databases">
        <title>Alicyclobacillus fastidiosus DSM 17978, complete genome.</title>
        <authorList>
            <person name="Wang Q."/>
            <person name="Cai R."/>
            <person name="Wang Z."/>
        </authorList>
    </citation>
    <scope>NUCLEOTIDE SEQUENCE</scope>
    <source>
        <strain evidence="6">DSM 17978</strain>
    </source>
</reference>
<feature type="transmembrane region" description="Helical" evidence="5">
    <location>
        <begin position="73"/>
        <end position="92"/>
    </location>
</feature>
<dbReference type="PANTHER" id="PTHR35529:SF2">
    <property type="entry name" value="SPORULATION PROTEIN YTAF-RELATED"/>
    <property type="match status" value="1"/>
</dbReference>
<proteinExistence type="predicted"/>
<evidence type="ECO:0000256" key="5">
    <source>
        <dbReference type="SAM" id="Phobius"/>
    </source>
</evidence>
<evidence type="ECO:0000256" key="1">
    <source>
        <dbReference type="ARBA" id="ARBA00022475"/>
    </source>
</evidence>
<organism evidence="6 7">
    <name type="scientific">Alicyclobacillus fastidiosus</name>
    <dbReference type="NCBI Taxonomy" id="392011"/>
    <lineage>
        <taxon>Bacteria</taxon>
        <taxon>Bacillati</taxon>
        <taxon>Bacillota</taxon>
        <taxon>Bacilli</taxon>
        <taxon>Bacillales</taxon>
        <taxon>Alicyclobacillaceae</taxon>
        <taxon>Alicyclobacillus</taxon>
    </lineage>
</organism>
<evidence type="ECO:0000313" key="6">
    <source>
        <dbReference type="EMBL" id="WAH42674.1"/>
    </source>
</evidence>
<evidence type="ECO:0000313" key="7">
    <source>
        <dbReference type="Proteomes" id="UP001164761"/>
    </source>
</evidence>
<sequence>MRKLGWLSPFITANLIGFGSNLDNCSVGIAYGSNKIKFPHWVNAIVNAVGFFTTLLGAYTGEIISHYLNQSQASWSSCIVLVCIGVFFWYSAYIHPRNSQKQGLVLGLALSFTNLVTGFGATFSNAASFWATVASVTVWGYIMIWVGNIVGIGVLARLLGKYSSFVAGFLLISVGINQVY</sequence>
<keyword evidence="3 5" id="KW-1133">Transmembrane helix</keyword>
<feature type="transmembrane region" description="Helical" evidence="5">
    <location>
        <begin position="41"/>
        <end position="61"/>
    </location>
</feature>
<dbReference type="PANTHER" id="PTHR35529">
    <property type="entry name" value="MANGANESE EFFLUX PUMP MNTP-RELATED"/>
    <property type="match status" value="1"/>
</dbReference>
<dbReference type="Proteomes" id="UP001164761">
    <property type="component" value="Chromosome"/>
</dbReference>
<evidence type="ECO:0000256" key="3">
    <source>
        <dbReference type="ARBA" id="ARBA00022989"/>
    </source>
</evidence>
<keyword evidence="1" id="KW-1003">Cell membrane</keyword>